<dbReference type="GO" id="GO:0032545">
    <property type="term" value="C:CURI complex"/>
    <property type="evidence" value="ECO:0007669"/>
    <property type="project" value="TreeGrafter"/>
</dbReference>
<dbReference type="OMA" id="ARIFSCE"/>
<comment type="similarity">
    <text evidence="1">Belongs to the RRP7 family.</text>
</comment>
<dbReference type="InterPro" id="IPR024326">
    <property type="entry name" value="RRP7_C"/>
</dbReference>
<evidence type="ECO:0000256" key="3">
    <source>
        <dbReference type="SAM" id="MobiDB-lite"/>
    </source>
</evidence>
<protein>
    <submittedName>
        <fullName evidence="5">Ribosomal RNA-processing protein 7 homolog A-like</fullName>
    </submittedName>
</protein>
<dbReference type="GO" id="GO:0006364">
    <property type="term" value="P:rRNA processing"/>
    <property type="evidence" value="ECO:0007669"/>
    <property type="project" value="TreeGrafter"/>
</dbReference>
<organism evidence="5 6">
    <name type="scientific">Sinocyclocheilus grahami</name>
    <name type="common">Dianchi golden-line fish</name>
    <name type="synonym">Barbus grahami</name>
    <dbReference type="NCBI Taxonomy" id="75366"/>
    <lineage>
        <taxon>Eukaryota</taxon>
        <taxon>Metazoa</taxon>
        <taxon>Chordata</taxon>
        <taxon>Craniata</taxon>
        <taxon>Vertebrata</taxon>
        <taxon>Euteleostomi</taxon>
        <taxon>Actinopterygii</taxon>
        <taxon>Neopterygii</taxon>
        <taxon>Teleostei</taxon>
        <taxon>Ostariophysi</taxon>
        <taxon>Cypriniformes</taxon>
        <taxon>Cyprinidae</taxon>
        <taxon>Cyprininae</taxon>
        <taxon>Sinocyclocheilus</taxon>
    </lineage>
</organism>
<dbReference type="Ensembl" id="ENSSGRT00000051243.1">
    <property type="protein sequence ID" value="ENSSGRP00000047930.1"/>
    <property type="gene ID" value="ENSSGRG00000025554.1"/>
</dbReference>
<feature type="domain" description="Ribosomal RNA-processing protein 7 C-terminal" evidence="4">
    <location>
        <begin position="174"/>
        <end position="271"/>
    </location>
</feature>
<feature type="coiled-coil region" evidence="2">
    <location>
        <begin position="238"/>
        <end position="265"/>
    </location>
</feature>
<sequence length="271" mass="32023">MLYIHYTHTIYTIHTHTLYIHYTHTLYTLYTHTHTHSLCTLYTHYIHTHTHSIYTIHTHTLYTHALHMISLGSDPVLTELFSRFGPVLSVELKERPGASESQKHSAVSRYFTDKHRQCFRVAYIVFKHASGVNAAKRHPENDPLIVSTAERRVRTGIHSECVCSSLIIHDLSCQEAERQSKEAEQQQEDEEGWVKVTKGSRSVKVRPHSETANERTLQKEKKKKERKELLNFYTWQHRNTQKEHIAELRKKFEEDKQRIAVLRAERKFRPY</sequence>
<reference evidence="5" key="2">
    <citation type="submission" date="2025-09" db="UniProtKB">
        <authorList>
            <consortium name="Ensembl"/>
        </authorList>
    </citation>
    <scope>IDENTIFICATION</scope>
</reference>
<name>A0A672NEC9_SINGR</name>
<dbReference type="Proteomes" id="UP000472262">
    <property type="component" value="Unassembled WGS sequence"/>
</dbReference>
<evidence type="ECO:0000256" key="1">
    <source>
        <dbReference type="ARBA" id="ARBA00006110"/>
    </source>
</evidence>
<dbReference type="GO" id="GO:0034456">
    <property type="term" value="C:UTP-C complex"/>
    <property type="evidence" value="ECO:0007669"/>
    <property type="project" value="TreeGrafter"/>
</dbReference>
<keyword evidence="6" id="KW-1185">Reference proteome</keyword>
<dbReference type="GO" id="GO:0000028">
    <property type="term" value="P:ribosomal small subunit assembly"/>
    <property type="evidence" value="ECO:0007669"/>
    <property type="project" value="TreeGrafter"/>
</dbReference>
<evidence type="ECO:0000313" key="5">
    <source>
        <dbReference type="Ensembl" id="ENSSGRP00000047930.1"/>
    </source>
</evidence>
<evidence type="ECO:0000313" key="6">
    <source>
        <dbReference type="Proteomes" id="UP000472262"/>
    </source>
</evidence>
<keyword evidence="2" id="KW-0175">Coiled coil</keyword>
<dbReference type="PANTHER" id="PTHR13191:SF0">
    <property type="entry name" value="RIBOSOMAL RNA-PROCESSING PROTEIN 7 HOMOLOG A-RELATED"/>
    <property type="match status" value="1"/>
</dbReference>
<dbReference type="Gene3D" id="6.10.250.1770">
    <property type="match status" value="1"/>
</dbReference>
<accession>A0A672NEC9</accession>
<reference evidence="5" key="1">
    <citation type="submission" date="2025-08" db="UniProtKB">
        <authorList>
            <consortium name="Ensembl"/>
        </authorList>
    </citation>
    <scope>IDENTIFICATION</scope>
</reference>
<dbReference type="CDD" id="cd12951">
    <property type="entry name" value="RRP7_Rrp7A"/>
    <property type="match status" value="1"/>
</dbReference>
<feature type="region of interest" description="Disordered" evidence="3">
    <location>
        <begin position="199"/>
        <end position="223"/>
    </location>
</feature>
<dbReference type="InParanoid" id="A0A672NEC9"/>
<gene>
    <name evidence="5" type="primary">rrp7a</name>
</gene>
<dbReference type="AlphaFoldDB" id="A0A672NEC9"/>
<proteinExistence type="inferred from homology"/>
<dbReference type="InterPro" id="IPR040446">
    <property type="entry name" value="RRP7"/>
</dbReference>
<dbReference type="Pfam" id="PF12923">
    <property type="entry name" value="RRP7"/>
    <property type="match status" value="1"/>
</dbReference>
<feature type="compositionally biased region" description="Basic and acidic residues" evidence="3">
    <location>
        <begin position="207"/>
        <end position="219"/>
    </location>
</feature>
<evidence type="ECO:0000259" key="4">
    <source>
        <dbReference type="Pfam" id="PF12923"/>
    </source>
</evidence>
<dbReference type="PANTHER" id="PTHR13191">
    <property type="entry name" value="RIBOSOMAL RNA PROCESSING PROTEIN 7-RELATED"/>
    <property type="match status" value="1"/>
</dbReference>
<evidence type="ECO:0000256" key="2">
    <source>
        <dbReference type="SAM" id="Coils"/>
    </source>
</evidence>